<evidence type="ECO:0000256" key="1">
    <source>
        <dbReference type="ARBA" id="ARBA00004651"/>
    </source>
</evidence>
<dbReference type="GO" id="GO:0016887">
    <property type="term" value="F:ATP hydrolysis activity"/>
    <property type="evidence" value="ECO:0007669"/>
    <property type="project" value="InterPro"/>
</dbReference>
<keyword evidence="4 9" id="KW-0812">Transmembrane</keyword>
<dbReference type="InterPro" id="IPR027417">
    <property type="entry name" value="P-loop_NTPase"/>
</dbReference>
<dbReference type="EMBL" id="CP128400">
    <property type="protein sequence ID" value="WJW68786.1"/>
    <property type="molecule type" value="Genomic_DNA"/>
</dbReference>
<evidence type="ECO:0000313" key="15">
    <source>
        <dbReference type="Proteomes" id="UP001431572"/>
    </source>
</evidence>
<evidence type="ECO:0000313" key="12">
    <source>
        <dbReference type="EMBL" id="NWJ48854.1"/>
    </source>
</evidence>
<keyword evidence="7 9" id="KW-1133">Transmembrane helix</keyword>
<evidence type="ECO:0000256" key="5">
    <source>
        <dbReference type="ARBA" id="ARBA00022741"/>
    </source>
</evidence>
<dbReference type="PROSITE" id="PS00211">
    <property type="entry name" value="ABC_TRANSPORTER_1"/>
    <property type="match status" value="1"/>
</dbReference>
<dbReference type="Gene3D" id="3.40.50.300">
    <property type="entry name" value="P-loop containing nucleotide triphosphate hydrolases"/>
    <property type="match status" value="1"/>
</dbReference>
<reference evidence="13" key="2">
    <citation type="journal article" date="2024" name="Nature">
        <title>Anoxygenic phototroph of the Chloroflexota uses a type I reaction centre.</title>
        <authorList>
            <person name="Tsuji J.M."/>
            <person name="Shaw N.A."/>
            <person name="Nagashima S."/>
            <person name="Venkiteswaran J.J."/>
            <person name="Schiff S.L."/>
            <person name="Watanabe T."/>
            <person name="Fukui M."/>
            <person name="Hanada S."/>
            <person name="Tank M."/>
            <person name="Neufeld J.D."/>
        </authorList>
    </citation>
    <scope>NUCLEOTIDE SEQUENCE</scope>
    <source>
        <strain evidence="13">L227-S17</strain>
    </source>
</reference>
<evidence type="ECO:0000256" key="7">
    <source>
        <dbReference type="ARBA" id="ARBA00022989"/>
    </source>
</evidence>
<dbReference type="PANTHER" id="PTHR43394">
    <property type="entry name" value="ATP-DEPENDENT PERMEASE MDL1, MITOCHONDRIAL"/>
    <property type="match status" value="1"/>
</dbReference>
<dbReference type="FunFam" id="3.40.50.300:FF:000221">
    <property type="entry name" value="Multidrug ABC transporter ATP-binding protein"/>
    <property type="match status" value="1"/>
</dbReference>
<dbReference type="AlphaFoldDB" id="A0A8T7M9V6"/>
<dbReference type="InterPro" id="IPR003593">
    <property type="entry name" value="AAA+_ATPase"/>
</dbReference>
<dbReference type="InterPro" id="IPR003439">
    <property type="entry name" value="ABC_transporter-like_ATP-bd"/>
</dbReference>
<dbReference type="Proteomes" id="UP001431572">
    <property type="component" value="Chromosome 2"/>
</dbReference>
<protein>
    <submittedName>
        <fullName evidence="12 13">ABC transporter ATP-binding protein</fullName>
    </submittedName>
</protein>
<keyword evidence="5" id="KW-0547">Nucleotide-binding</keyword>
<dbReference type="PROSITE" id="PS50893">
    <property type="entry name" value="ABC_TRANSPORTER_2"/>
    <property type="match status" value="1"/>
</dbReference>
<keyword evidence="6 12" id="KW-0067">ATP-binding</keyword>
<feature type="domain" description="ABC transporter" evidence="10">
    <location>
        <begin position="377"/>
        <end position="617"/>
    </location>
</feature>
<keyword evidence="15" id="KW-1185">Reference proteome</keyword>
<dbReference type="RefSeq" id="WP_341470691.1">
    <property type="nucleotide sequence ID" value="NZ_CP128400.1"/>
</dbReference>
<evidence type="ECO:0000259" key="10">
    <source>
        <dbReference type="PROSITE" id="PS50893"/>
    </source>
</evidence>
<organism evidence="12 14">
    <name type="scientific">Candidatus Chlorohelix allophototropha</name>
    <dbReference type="NCBI Taxonomy" id="3003348"/>
    <lineage>
        <taxon>Bacteria</taxon>
        <taxon>Bacillati</taxon>
        <taxon>Chloroflexota</taxon>
        <taxon>Chloroflexia</taxon>
        <taxon>Candidatus Chloroheliales</taxon>
        <taxon>Candidatus Chloroheliaceae</taxon>
        <taxon>Candidatus Chlorohelix</taxon>
    </lineage>
</organism>
<evidence type="ECO:0000313" key="14">
    <source>
        <dbReference type="Proteomes" id="UP000521676"/>
    </source>
</evidence>
<evidence type="ECO:0000256" key="4">
    <source>
        <dbReference type="ARBA" id="ARBA00022692"/>
    </source>
</evidence>
<dbReference type="PROSITE" id="PS50929">
    <property type="entry name" value="ABC_TM1F"/>
    <property type="match status" value="1"/>
</dbReference>
<feature type="transmembrane region" description="Helical" evidence="9">
    <location>
        <begin position="192"/>
        <end position="214"/>
    </location>
</feature>
<dbReference type="Pfam" id="PF00005">
    <property type="entry name" value="ABC_tran"/>
    <property type="match status" value="1"/>
</dbReference>
<name>A0A8T7M9V6_9CHLR</name>
<feature type="transmembrane region" description="Helical" evidence="9">
    <location>
        <begin position="281"/>
        <end position="301"/>
    </location>
</feature>
<dbReference type="EMBL" id="JACATZ010000003">
    <property type="protein sequence ID" value="NWJ48854.1"/>
    <property type="molecule type" value="Genomic_DNA"/>
</dbReference>
<keyword evidence="3" id="KW-1003">Cell membrane</keyword>
<comment type="subcellular location">
    <subcellularLocation>
        <location evidence="1">Cell membrane</location>
        <topology evidence="1">Multi-pass membrane protein</topology>
    </subcellularLocation>
</comment>
<dbReference type="InterPro" id="IPR039421">
    <property type="entry name" value="Type_1_exporter"/>
</dbReference>
<dbReference type="GO" id="GO:0005886">
    <property type="term" value="C:plasma membrane"/>
    <property type="evidence" value="ECO:0007669"/>
    <property type="project" value="UniProtKB-SubCell"/>
</dbReference>
<gene>
    <name evidence="12" type="ORF">HXX08_23590</name>
    <name evidence="13" type="ORF">OZ401_004403</name>
</gene>
<dbReference type="PANTHER" id="PTHR43394:SF1">
    <property type="entry name" value="ATP-BINDING CASSETTE SUB-FAMILY B MEMBER 10, MITOCHONDRIAL"/>
    <property type="match status" value="1"/>
</dbReference>
<sequence length="623" mass="70839">MQGHMINMGSPMRGGGKNNKSDKFELNQVFSAFTSLPRVLKLVWATHPTLTVAMGILSIARGFMPAISIWITKLLIDGVVNSIKTQDFFPVFQLVLLQLIIEVFSRLLNTLGNIVQQLLQERVSVRVQVLILEKSNTLDLSFFENPEFYDKLRQASEQSVFRPVQMISQTFDLGRTLITFVSMIFLLLRLEWWLAAVALIVPIPAFIADSRYGWMGYQRMRWQSPERRQMQYFNMVMTTDTYNKEIKLFNLGNFFIDQYRKLGYKLYDENKALLIRRYMTSFLWLSLSVIANAAIYLYVAWQAVLSRITLGDLTLFTQTAVQVSQSFQSILSGISSTYENNLFVGTLFEFLEYKPNISSPEKPSDLTVADTQKGLDVEFRNVSFTYPGKREAVLKNVSFKIAPGEAVALVGRNGAGKTTLVKLLTRLYDPDEGEILMGGRNIKEYDLKELREQVGVIFQDYATYFMSARENIGVGRLAEIENLELVTASAHKSGADAVIDKLPKGYESMLGRWFTEGTQLSGGEWQKIALARAFIRDARILVLDEPTSSLDAQAEYEVFASFRELTEGKTAIFISHRFSTVRLADRIFVLENGEIIENGSHHELIALDGRYAELFNLQAEAYR</sequence>
<accession>A0A8T7M9V6</accession>
<proteinExistence type="predicted"/>
<dbReference type="GO" id="GO:0005524">
    <property type="term" value="F:ATP binding"/>
    <property type="evidence" value="ECO:0007669"/>
    <property type="project" value="UniProtKB-KW"/>
</dbReference>
<dbReference type="Gene3D" id="1.20.1560.10">
    <property type="entry name" value="ABC transporter type 1, transmembrane domain"/>
    <property type="match status" value="1"/>
</dbReference>
<evidence type="ECO:0000256" key="9">
    <source>
        <dbReference type="SAM" id="Phobius"/>
    </source>
</evidence>
<evidence type="ECO:0000256" key="8">
    <source>
        <dbReference type="ARBA" id="ARBA00023136"/>
    </source>
</evidence>
<evidence type="ECO:0000256" key="3">
    <source>
        <dbReference type="ARBA" id="ARBA00022475"/>
    </source>
</evidence>
<dbReference type="SUPFAM" id="SSF90123">
    <property type="entry name" value="ABC transporter transmembrane region"/>
    <property type="match status" value="1"/>
</dbReference>
<dbReference type="Proteomes" id="UP000521676">
    <property type="component" value="Unassembled WGS sequence"/>
</dbReference>
<evidence type="ECO:0000256" key="6">
    <source>
        <dbReference type="ARBA" id="ARBA00022840"/>
    </source>
</evidence>
<keyword evidence="8 9" id="KW-0472">Membrane</keyword>
<dbReference type="InterPro" id="IPR036640">
    <property type="entry name" value="ABC1_TM_sf"/>
</dbReference>
<dbReference type="GO" id="GO:0015421">
    <property type="term" value="F:ABC-type oligopeptide transporter activity"/>
    <property type="evidence" value="ECO:0007669"/>
    <property type="project" value="TreeGrafter"/>
</dbReference>
<dbReference type="SMART" id="SM00382">
    <property type="entry name" value="AAA"/>
    <property type="match status" value="1"/>
</dbReference>
<feature type="domain" description="ABC transmembrane type-1" evidence="11">
    <location>
        <begin position="52"/>
        <end position="339"/>
    </location>
</feature>
<dbReference type="SUPFAM" id="SSF52540">
    <property type="entry name" value="P-loop containing nucleoside triphosphate hydrolases"/>
    <property type="match status" value="1"/>
</dbReference>
<evidence type="ECO:0000259" key="11">
    <source>
        <dbReference type="PROSITE" id="PS50929"/>
    </source>
</evidence>
<keyword evidence="2" id="KW-0813">Transport</keyword>
<dbReference type="InterPro" id="IPR011527">
    <property type="entry name" value="ABC1_TM_dom"/>
</dbReference>
<dbReference type="InterPro" id="IPR017871">
    <property type="entry name" value="ABC_transporter-like_CS"/>
</dbReference>
<evidence type="ECO:0000256" key="2">
    <source>
        <dbReference type="ARBA" id="ARBA00022448"/>
    </source>
</evidence>
<reference evidence="12 14" key="1">
    <citation type="submission" date="2020-06" db="EMBL/GenBank/DDBJ databases">
        <title>Anoxygenic phototrophic Chloroflexota member uses a Type I reaction center.</title>
        <authorList>
            <person name="Tsuji J.M."/>
            <person name="Shaw N.A."/>
            <person name="Nagashima S."/>
            <person name="Venkiteswaran J."/>
            <person name="Schiff S.L."/>
            <person name="Hanada S."/>
            <person name="Tank M."/>
            <person name="Neufeld J.D."/>
        </authorList>
    </citation>
    <scope>NUCLEOTIDE SEQUENCE [LARGE SCALE GENOMIC DNA]</scope>
    <source>
        <strain evidence="12">L227-S17</strain>
    </source>
</reference>
<evidence type="ECO:0000313" key="13">
    <source>
        <dbReference type="EMBL" id="WJW68786.1"/>
    </source>
</evidence>